<feature type="transmembrane region" description="Helical" evidence="1">
    <location>
        <begin position="132"/>
        <end position="154"/>
    </location>
</feature>
<evidence type="ECO:0000313" key="2">
    <source>
        <dbReference type="EMBL" id="QUX28984.1"/>
    </source>
</evidence>
<keyword evidence="1" id="KW-0472">Membrane</keyword>
<evidence type="ECO:0000256" key="1">
    <source>
        <dbReference type="SAM" id="Phobius"/>
    </source>
</evidence>
<dbReference type="Proteomes" id="UP000678016">
    <property type="component" value="Chromosome"/>
</dbReference>
<gene>
    <name evidence="2" type="ORF">KGD83_28010</name>
</gene>
<proteinExistence type="predicted"/>
<evidence type="ECO:0000313" key="3">
    <source>
        <dbReference type="Proteomes" id="UP000678016"/>
    </source>
</evidence>
<dbReference type="EMBL" id="CP074132">
    <property type="protein sequence ID" value="QUX28984.1"/>
    <property type="molecule type" value="Genomic_DNA"/>
</dbReference>
<feature type="transmembrane region" description="Helical" evidence="1">
    <location>
        <begin position="25"/>
        <end position="45"/>
    </location>
</feature>
<accession>A0ABX8C3N8</accession>
<sequence>MSFFDDVFVLPYPHRLRASRTRRRCYVVLHVLITLAVAVLTWAATQPDPGPVRAAVQAIGVAGLLGAWFTVHARLGQATDLMVGYRGLDERQRTELDRATRIGHNATSVFILIVFFAGTIGGFLSASLTSELALPVLWMIYMVHASTPLLLLAWTRPNEVPDDEDA</sequence>
<feature type="transmembrane region" description="Helical" evidence="1">
    <location>
        <begin position="51"/>
        <end position="71"/>
    </location>
</feature>
<keyword evidence="1" id="KW-0812">Transmembrane</keyword>
<dbReference type="RefSeq" id="WP_212641883.1">
    <property type="nucleotide sequence ID" value="NZ_CP074132.1"/>
</dbReference>
<reference evidence="3" key="1">
    <citation type="submission" date="2021-05" db="EMBL/GenBank/DDBJ databases">
        <title>Direct Submission.</title>
        <authorList>
            <person name="Li K."/>
            <person name="Gao J."/>
        </authorList>
    </citation>
    <scope>NUCLEOTIDE SEQUENCE [LARGE SCALE GENOMIC DNA]</scope>
    <source>
        <strain evidence="3">HDS12</strain>
    </source>
</reference>
<name>A0ABX8C3N8_9ACTN</name>
<keyword evidence="3" id="KW-1185">Reference proteome</keyword>
<organism evidence="2 3">
    <name type="scientific">Nocardiopsis akebiae</name>
    <dbReference type="NCBI Taxonomy" id="2831968"/>
    <lineage>
        <taxon>Bacteria</taxon>
        <taxon>Bacillati</taxon>
        <taxon>Actinomycetota</taxon>
        <taxon>Actinomycetes</taxon>
        <taxon>Streptosporangiales</taxon>
        <taxon>Nocardiopsidaceae</taxon>
        <taxon>Nocardiopsis</taxon>
    </lineage>
</organism>
<keyword evidence="1" id="KW-1133">Transmembrane helix</keyword>
<protein>
    <submittedName>
        <fullName evidence="2">Uncharacterized protein</fullName>
    </submittedName>
</protein>
<feature type="transmembrane region" description="Helical" evidence="1">
    <location>
        <begin position="106"/>
        <end position="126"/>
    </location>
</feature>